<evidence type="ECO:0000256" key="3">
    <source>
        <dbReference type="ARBA" id="ARBA00023235"/>
    </source>
</evidence>
<gene>
    <name evidence="4" type="ORF">PENSUB_3370</name>
</gene>
<keyword evidence="3 4" id="KW-0413">Isomerase</keyword>
<accession>A0A1Q5UR64</accession>
<dbReference type="InterPro" id="IPR051053">
    <property type="entry name" value="ECH/Chromodomain_protein"/>
</dbReference>
<proteinExistence type="predicted"/>
<dbReference type="PANTHER" id="PTHR43684">
    <property type="match status" value="1"/>
</dbReference>
<dbReference type="Gene3D" id="1.10.12.10">
    <property type="entry name" value="Lyase 2-enoyl-coa Hydratase, Chain A, domain 2"/>
    <property type="match status" value="1"/>
</dbReference>
<dbReference type="AlphaFoldDB" id="A0A1Q5UR64"/>
<dbReference type="GO" id="GO:0004165">
    <property type="term" value="F:delta(3)-delta(2)-enoyl-CoA isomerase activity"/>
    <property type="evidence" value="ECO:0007669"/>
    <property type="project" value="UniProtKB-ARBA"/>
</dbReference>
<evidence type="ECO:0000313" key="5">
    <source>
        <dbReference type="Proteomes" id="UP000186955"/>
    </source>
</evidence>
<sequence length="173" mass="19046">MINSNKVLVTAVNGPAPGWGTTSLALADLVYASPNAVFFTPFVQLGIAAEACSTVTFSKIMGHQKAASLLLAGERMTATELENLGLVTKVLPKECFLENVLKICYRIASQPPEALELNKKLLMRNSRQELLSANETELKFLRERARSHESRSAVNVFLLDQGRKKQEKTEAKL</sequence>
<comment type="caution">
    <text evidence="4">The sequence shown here is derived from an EMBL/GenBank/DDBJ whole genome shotgun (WGS) entry which is preliminary data.</text>
</comment>
<dbReference type="InterPro" id="IPR014748">
    <property type="entry name" value="Enoyl-CoA_hydra_C"/>
</dbReference>
<evidence type="ECO:0000256" key="1">
    <source>
        <dbReference type="ARBA" id="ARBA00004275"/>
    </source>
</evidence>
<dbReference type="InterPro" id="IPR029045">
    <property type="entry name" value="ClpP/crotonase-like_dom_sf"/>
</dbReference>
<reference evidence="4 5" key="1">
    <citation type="submission" date="2016-10" db="EMBL/GenBank/DDBJ databases">
        <title>Genome sequence of the ascomycete fungus Penicillium subrubescens.</title>
        <authorList>
            <person name="De Vries R.P."/>
            <person name="Peng M."/>
            <person name="Dilokpimol A."/>
            <person name="Hilden K."/>
            <person name="Makela M.R."/>
            <person name="Grigoriev I."/>
            <person name="Riley R."/>
            <person name="Granchi Z."/>
        </authorList>
    </citation>
    <scope>NUCLEOTIDE SEQUENCE [LARGE SCALE GENOMIC DNA]</scope>
    <source>
        <strain evidence="4 5">CBS 132785</strain>
    </source>
</reference>
<dbReference type="Pfam" id="PF00378">
    <property type="entry name" value="ECH_1"/>
    <property type="match status" value="1"/>
</dbReference>
<comment type="subcellular location">
    <subcellularLocation>
        <location evidence="1">Peroxisome</location>
    </subcellularLocation>
</comment>
<dbReference type="PANTHER" id="PTHR43684:SF1">
    <property type="entry name" value="ENOYL-COA DELTA ISOMERASE 2"/>
    <property type="match status" value="1"/>
</dbReference>
<organism evidence="4 5">
    <name type="scientific">Penicillium subrubescens</name>
    <dbReference type="NCBI Taxonomy" id="1316194"/>
    <lineage>
        <taxon>Eukaryota</taxon>
        <taxon>Fungi</taxon>
        <taxon>Dikarya</taxon>
        <taxon>Ascomycota</taxon>
        <taxon>Pezizomycotina</taxon>
        <taxon>Eurotiomycetes</taxon>
        <taxon>Eurotiomycetidae</taxon>
        <taxon>Eurotiales</taxon>
        <taxon>Aspergillaceae</taxon>
        <taxon>Penicillium</taxon>
    </lineage>
</organism>
<dbReference type="InterPro" id="IPR001753">
    <property type="entry name" value="Enoyl-CoA_hydra/iso"/>
</dbReference>
<dbReference type="EMBL" id="MNBE01000030">
    <property type="protein sequence ID" value="OKP14975.1"/>
    <property type="molecule type" value="Genomic_DNA"/>
</dbReference>
<dbReference type="Gene3D" id="3.90.226.10">
    <property type="entry name" value="2-enoyl-CoA Hydratase, Chain A, domain 1"/>
    <property type="match status" value="1"/>
</dbReference>
<name>A0A1Q5UR64_9EURO</name>
<evidence type="ECO:0000313" key="4">
    <source>
        <dbReference type="EMBL" id="OKP14975.1"/>
    </source>
</evidence>
<dbReference type="SUPFAM" id="SSF52096">
    <property type="entry name" value="ClpP/crotonase"/>
    <property type="match status" value="1"/>
</dbReference>
<dbReference type="STRING" id="1316194.A0A1Q5UR64"/>
<evidence type="ECO:0000256" key="2">
    <source>
        <dbReference type="ARBA" id="ARBA00023140"/>
    </source>
</evidence>
<protein>
    <submittedName>
        <fullName evidence="4">Enoyl-CoA delta isomerase 2, mitochondrial</fullName>
    </submittedName>
</protein>
<keyword evidence="2" id="KW-0576">Peroxisome</keyword>
<keyword evidence="5" id="KW-1185">Reference proteome</keyword>
<dbReference type="CDD" id="cd06558">
    <property type="entry name" value="crotonase-like"/>
    <property type="match status" value="1"/>
</dbReference>
<dbReference type="Proteomes" id="UP000186955">
    <property type="component" value="Unassembled WGS sequence"/>
</dbReference>
<dbReference type="GO" id="GO:0005777">
    <property type="term" value="C:peroxisome"/>
    <property type="evidence" value="ECO:0007669"/>
    <property type="project" value="UniProtKB-SubCell"/>
</dbReference>